<dbReference type="AlphaFoldDB" id="A0A147JC96"/>
<proteinExistence type="predicted"/>
<protein>
    <submittedName>
        <fullName evidence="1">Antitoxin</fullName>
    </submittedName>
</protein>
<dbReference type="Proteomes" id="UP000074410">
    <property type="component" value="Unassembled WGS sequence"/>
</dbReference>
<reference evidence="1 2" key="1">
    <citation type="journal article" date="2016" name="Front. Microbiol.">
        <title>Genomic Resource of Rice Seed Associated Bacteria.</title>
        <authorList>
            <person name="Midha S."/>
            <person name="Bansal K."/>
            <person name="Sharma S."/>
            <person name="Kumar N."/>
            <person name="Patil P.P."/>
            <person name="Chaudhry V."/>
            <person name="Patil P.B."/>
        </authorList>
    </citation>
    <scope>NUCLEOTIDE SEQUENCE [LARGE SCALE GENOMIC DNA]</scope>
    <source>
        <strain evidence="1 2">NS258</strain>
    </source>
</reference>
<name>A0A147JC96_9SPHN</name>
<dbReference type="EMBL" id="LDTC01000010">
    <property type="protein sequence ID" value="KTW17427.1"/>
    <property type="molecule type" value="Genomic_DNA"/>
</dbReference>
<dbReference type="PATRIC" id="fig|33051.5.peg.27"/>
<comment type="caution">
    <text evidence="1">The sequence shown here is derived from an EMBL/GenBank/DDBJ whole genome shotgun (WGS) entry which is preliminary data.</text>
</comment>
<gene>
    <name evidence="1" type="ORF">NS258_01890</name>
</gene>
<accession>A0A147JC96</accession>
<sequence length="66" mass="7629">MSLIHCPMEHEPGIFEQRDKAAELAADKRARADFKAGRFVSHAKMAEWLKTWGTPDRKPLPPEWLK</sequence>
<evidence type="ECO:0000313" key="1">
    <source>
        <dbReference type="EMBL" id="KTW17427.1"/>
    </source>
</evidence>
<evidence type="ECO:0000313" key="2">
    <source>
        <dbReference type="Proteomes" id="UP000074410"/>
    </source>
</evidence>
<organism evidence="1 2">
    <name type="scientific">Sphingomonas sanguinis</name>
    <dbReference type="NCBI Taxonomy" id="33051"/>
    <lineage>
        <taxon>Bacteria</taxon>
        <taxon>Pseudomonadati</taxon>
        <taxon>Pseudomonadota</taxon>
        <taxon>Alphaproteobacteria</taxon>
        <taxon>Sphingomonadales</taxon>
        <taxon>Sphingomonadaceae</taxon>
        <taxon>Sphingomonas</taxon>
    </lineage>
</organism>